<dbReference type="Gramene" id="AET1Gv20754700.2">
    <property type="protein sequence ID" value="AET1Gv20754700.2"/>
    <property type="gene ID" value="AET1Gv20754700"/>
</dbReference>
<dbReference type="Proteomes" id="UP000015105">
    <property type="component" value="Chromosome 1D"/>
</dbReference>
<proteinExistence type="predicted"/>
<feature type="compositionally biased region" description="Basic and acidic residues" evidence="1">
    <location>
        <begin position="170"/>
        <end position="181"/>
    </location>
</feature>
<reference evidence="2" key="3">
    <citation type="journal article" date="2017" name="Nature">
        <title>Genome sequence of the progenitor of the wheat D genome Aegilops tauschii.</title>
        <authorList>
            <person name="Luo M.C."/>
            <person name="Gu Y.Q."/>
            <person name="Puiu D."/>
            <person name="Wang H."/>
            <person name="Twardziok S.O."/>
            <person name="Deal K.R."/>
            <person name="Huo N."/>
            <person name="Zhu T."/>
            <person name="Wang L."/>
            <person name="Wang Y."/>
            <person name="McGuire P.E."/>
            <person name="Liu S."/>
            <person name="Long H."/>
            <person name="Ramasamy R.K."/>
            <person name="Rodriguez J.C."/>
            <person name="Van S.L."/>
            <person name="Yuan L."/>
            <person name="Wang Z."/>
            <person name="Xia Z."/>
            <person name="Xiao L."/>
            <person name="Anderson O.D."/>
            <person name="Ouyang S."/>
            <person name="Liang Y."/>
            <person name="Zimin A.V."/>
            <person name="Pertea G."/>
            <person name="Qi P."/>
            <person name="Bennetzen J.L."/>
            <person name="Dai X."/>
            <person name="Dawson M.W."/>
            <person name="Muller H.G."/>
            <person name="Kugler K."/>
            <person name="Rivarola-Duarte L."/>
            <person name="Spannagl M."/>
            <person name="Mayer K.F.X."/>
            <person name="Lu F.H."/>
            <person name="Bevan M.W."/>
            <person name="Leroy P."/>
            <person name="Li P."/>
            <person name="You F.M."/>
            <person name="Sun Q."/>
            <person name="Liu Z."/>
            <person name="Lyons E."/>
            <person name="Wicker T."/>
            <person name="Salzberg S.L."/>
            <person name="Devos K.M."/>
            <person name="Dvorak J."/>
        </authorList>
    </citation>
    <scope>NUCLEOTIDE SEQUENCE [LARGE SCALE GENOMIC DNA]</scope>
    <source>
        <strain evidence="2">cv. AL8/78</strain>
    </source>
</reference>
<reference evidence="2" key="4">
    <citation type="submission" date="2019-03" db="UniProtKB">
        <authorList>
            <consortium name="EnsemblPlants"/>
        </authorList>
    </citation>
    <scope>IDENTIFICATION</scope>
</reference>
<evidence type="ECO:0000313" key="2">
    <source>
        <dbReference type="EnsemblPlants" id="AET1Gv20754700.2"/>
    </source>
</evidence>
<feature type="region of interest" description="Disordered" evidence="1">
    <location>
        <begin position="95"/>
        <end position="223"/>
    </location>
</feature>
<feature type="region of interest" description="Disordered" evidence="1">
    <location>
        <begin position="29"/>
        <end position="59"/>
    </location>
</feature>
<name>A0A452ZFV5_AEGTS</name>
<evidence type="ECO:0000313" key="3">
    <source>
        <dbReference type="Proteomes" id="UP000015105"/>
    </source>
</evidence>
<organism evidence="2 3">
    <name type="scientific">Aegilops tauschii subsp. strangulata</name>
    <name type="common">Goatgrass</name>
    <dbReference type="NCBI Taxonomy" id="200361"/>
    <lineage>
        <taxon>Eukaryota</taxon>
        <taxon>Viridiplantae</taxon>
        <taxon>Streptophyta</taxon>
        <taxon>Embryophyta</taxon>
        <taxon>Tracheophyta</taxon>
        <taxon>Spermatophyta</taxon>
        <taxon>Magnoliopsida</taxon>
        <taxon>Liliopsida</taxon>
        <taxon>Poales</taxon>
        <taxon>Poaceae</taxon>
        <taxon>BOP clade</taxon>
        <taxon>Pooideae</taxon>
        <taxon>Triticodae</taxon>
        <taxon>Triticeae</taxon>
        <taxon>Triticinae</taxon>
        <taxon>Aegilops</taxon>
    </lineage>
</organism>
<feature type="compositionally biased region" description="Basic residues" evidence="1">
    <location>
        <begin position="182"/>
        <end position="200"/>
    </location>
</feature>
<reference evidence="3" key="2">
    <citation type="journal article" date="2017" name="Nat. Plants">
        <title>The Aegilops tauschii genome reveals multiple impacts of transposons.</title>
        <authorList>
            <person name="Zhao G."/>
            <person name="Zou C."/>
            <person name="Li K."/>
            <person name="Wang K."/>
            <person name="Li T."/>
            <person name="Gao L."/>
            <person name="Zhang X."/>
            <person name="Wang H."/>
            <person name="Yang Z."/>
            <person name="Liu X."/>
            <person name="Jiang W."/>
            <person name="Mao L."/>
            <person name="Kong X."/>
            <person name="Jiao Y."/>
            <person name="Jia J."/>
        </authorList>
    </citation>
    <scope>NUCLEOTIDE SEQUENCE [LARGE SCALE GENOMIC DNA]</scope>
    <source>
        <strain evidence="3">cv. AL8/78</strain>
    </source>
</reference>
<protein>
    <submittedName>
        <fullName evidence="2">Uncharacterized protein</fullName>
    </submittedName>
</protein>
<accession>A0A452ZFV5</accession>
<feature type="compositionally biased region" description="Basic residues" evidence="1">
    <location>
        <begin position="142"/>
        <end position="169"/>
    </location>
</feature>
<reference evidence="3" key="1">
    <citation type="journal article" date="2014" name="Science">
        <title>Ancient hybridizations among the ancestral genomes of bread wheat.</title>
        <authorList>
            <consortium name="International Wheat Genome Sequencing Consortium,"/>
            <person name="Marcussen T."/>
            <person name="Sandve S.R."/>
            <person name="Heier L."/>
            <person name="Spannagl M."/>
            <person name="Pfeifer M."/>
            <person name="Jakobsen K.S."/>
            <person name="Wulff B.B."/>
            <person name="Steuernagel B."/>
            <person name="Mayer K.F."/>
            <person name="Olsen O.A."/>
        </authorList>
    </citation>
    <scope>NUCLEOTIDE SEQUENCE [LARGE SCALE GENOMIC DNA]</scope>
    <source>
        <strain evidence="3">cv. AL8/78</strain>
    </source>
</reference>
<evidence type="ECO:0000256" key="1">
    <source>
        <dbReference type="SAM" id="MobiDB-lite"/>
    </source>
</evidence>
<dbReference type="EnsemblPlants" id="AET1Gv20754700.2">
    <property type="protein sequence ID" value="AET1Gv20754700.2"/>
    <property type="gene ID" value="AET1Gv20754700"/>
</dbReference>
<reference evidence="2" key="5">
    <citation type="journal article" date="2021" name="G3 (Bethesda)">
        <title>Aegilops tauschii genome assembly Aet v5.0 features greater sequence contiguity and improved annotation.</title>
        <authorList>
            <person name="Wang L."/>
            <person name="Zhu T."/>
            <person name="Rodriguez J.C."/>
            <person name="Deal K.R."/>
            <person name="Dubcovsky J."/>
            <person name="McGuire P.E."/>
            <person name="Lux T."/>
            <person name="Spannagl M."/>
            <person name="Mayer K.F.X."/>
            <person name="Baldrich P."/>
            <person name="Meyers B.C."/>
            <person name="Huo N."/>
            <person name="Gu Y.Q."/>
            <person name="Zhou H."/>
            <person name="Devos K.M."/>
            <person name="Bennetzen J.L."/>
            <person name="Unver T."/>
            <person name="Budak H."/>
            <person name="Gulick P.J."/>
            <person name="Galiba G."/>
            <person name="Kalapos B."/>
            <person name="Nelson D.R."/>
            <person name="Li P."/>
            <person name="You F.M."/>
            <person name="Luo M.C."/>
            <person name="Dvorak J."/>
        </authorList>
    </citation>
    <scope>NUCLEOTIDE SEQUENCE [LARGE SCALE GENOMIC DNA]</scope>
    <source>
        <strain evidence="2">cv. AL8/78</strain>
    </source>
</reference>
<sequence>APARRSPHLRLATHVVHGVSAEEGCIHGRQQEQDDGSSAAGDRGQEDATSGSCPMGQRVGALHRQRLRLLLRRGLCNRLRTRPFPRRLQPVLLLPPVRPADGRGGSRGECPRDRDAVLRRAPGGRGGAGAAAPLPPSLPRLPRARAHHRRPLHLRRHSPPLTRRRPRRPLLRDQLRGEHRLLRGGRHHQLRVPPPRRRGRGVGLGSRASSGSCPWINSWGTDK</sequence>
<keyword evidence="3" id="KW-1185">Reference proteome</keyword>
<dbReference type="AlphaFoldDB" id="A0A452ZFV5"/>
<feature type="compositionally biased region" description="Basic and acidic residues" evidence="1">
    <location>
        <begin position="100"/>
        <end position="118"/>
    </location>
</feature>